<dbReference type="InterPro" id="IPR029016">
    <property type="entry name" value="GAF-like_dom_sf"/>
</dbReference>
<keyword evidence="4" id="KW-0597">Phosphoprotein</keyword>
<feature type="transmembrane region" description="Helical" evidence="14">
    <location>
        <begin position="456"/>
        <end position="478"/>
    </location>
</feature>
<keyword evidence="9" id="KW-0067">ATP-binding</keyword>
<evidence type="ECO:0000256" key="5">
    <source>
        <dbReference type="ARBA" id="ARBA00022679"/>
    </source>
</evidence>
<dbReference type="InterPro" id="IPR004358">
    <property type="entry name" value="Sig_transdc_His_kin-like_C"/>
</dbReference>
<dbReference type="FunFam" id="3.40.50.300:FF:000483">
    <property type="entry name" value="Sensor histidine kinase KdpD"/>
    <property type="match status" value="1"/>
</dbReference>
<keyword evidence="17" id="KW-1185">Reference proteome</keyword>
<organism evidence="16 17">
    <name type="scientific">Candidatus Methylospira mobilis</name>
    <dbReference type="NCBI Taxonomy" id="1808979"/>
    <lineage>
        <taxon>Bacteria</taxon>
        <taxon>Pseudomonadati</taxon>
        <taxon>Pseudomonadota</taxon>
        <taxon>Gammaproteobacteria</taxon>
        <taxon>Methylococcales</taxon>
        <taxon>Methylococcaceae</taxon>
        <taxon>Candidatus Methylospira</taxon>
    </lineage>
</organism>
<comment type="subcellular location">
    <subcellularLocation>
        <location evidence="2">Membrane</location>
        <topology evidence="2">Multi-pass membrane protein</topology>
    </subcellularLocation>
</comment>
<dbReference type="SMART" id="SM00387">
    <property type="entry name" value="HATPase_c"/>
    <property type="match status" value="1"/>
</dbReference>
<dbReference type="InterPro" id="IPR036097">
    <property type="entry name" value="HisK_dim/P_sf"/>
</dbReference>
<evidence type="ECO:0000256" key="2">
    <source>
        <dbReference type="ARBA" id="ARBA00004141"/>
    </source>
</evidence>
<dbReference type="RefSeq" id="WP_153250350.1">
    <property type="nucleotide sequence ID" value="NZ_CP044205.1"/>
</dbReference>
<dbReference type="InterPro" id="IPR052023">
    <property type="entry name" value="Histidine_kinase_KdpD"/>
</dbReference>
<dbReference type="Gene3D" id="3.40.50.300">
    <property type="entry name" value="P-loop containing nucleotide triphosphate hydrolases"/>
    <property type="match status" value="1"/>
</dbReference>
<dbReference type="SMART" id="SM00388">
    <property type="entry name" value="HisKA"/>
    <property type="match status" value="1"/>
</dbReference>
<evidence type="ECO:0000256" key="4">
    <source>
        <dbReference type="ARBA" id="ARBA00022553"/>
    </source>
</evidence>
<dbReference type="Gene3D" id="3.30.565.10">
    <property type="entry name" value="Histidine kinase-like ATPase, C-terminal domain"/>
    <property type="match status" value="1"/>
</dbReference>
<keyword evidence="11" id="KW-0902">Two-component regulatory system</keyword>
<dbReference type="KEGG" id="mmob:F6R98_18560"/>
<dbReference type="OrthoDB" id="9806130at2"/>
<feature type="domain" description="Histidine kinase" evidence="15">
    <location>
        <begin position="679"/>
        <end position="894"/>
    </location>
</feature>
<feature type="transmembrane region" description="Helical" evidence="14">
    <location>
        <begin position="431"/>
        <end position="449"/>
    </location>
</feature>
<dbReference type="Pfam" id="PF13493">
    <property type="entry name" value="DUF4118"/>
    <property type="match status" value="1"/>
</dbReference>
<dbReference type="InterPro" id="IPR003594">
    <property type="entry name" value="HATPase_dom"/>
</dbReference>
<keyword evidence="5" id="KW-0808">Transferase</keyword>
<evidence type="ECO:0000259" key="15">
    <source>
        <dbReference type="PROSITE" id="PS50109"/>
    </source>
</evidence>
<accession>A0A5Q0BKD9</accession>
<dbReference type="InterPro" id="IPR003661">
    <property type="entry name" value="HisK_dim/P_dom"/>
</dbReference>
<comment type="catalytic activity">
    <reaction evidence="1">
        <text>ATP + protein L-histidine = ADP + protein N-phospho-L-histidine.</text>
        <dbReference type="EC" id="2.7.13.3"/>
    </reaction>
</comment>
<dbReference type="PANTHER" id="PTHR45569">
    <property type="entry name" value="SENSOR PROTEIN KDPD"/>
    <property type="match status" value="1"/>
</dbReference>
<evidence type="ECO:0000256" key="11">
    <source>
        <dbReference type="ARBA" id="ARBA00023012"/>
    </source>
</evidence>
<keyword evidence="6 14" id="KW-0812">Transmembrane</keyword>
<evidence type="ECO:0000256" key="14">
    <source>
        <dbReference type="SAM" id="Phobius"/>
    </source>
</evidence>
<evidence type="ECO:0000256" key="13">
    <source>
        <dbReference type="ARBA" id="ARBA00057300"/>
    </source>
</evidence>
<dbReference type="SUPFAM" id="SSF55781">
    <property type="entry name" value="GAF domain-like"/>
    <property type="match status" value="1"/>
</dbReference>
<keyword evidence="12 14" id="KW-0472">Membrane</keyword>
<dbReference type="GO" id="GO:0000155">
    <property type="term" value="F:phosphorelay sensor kinase activity"/>
    <property type="evidence" value="ECO:0007669"/>
    <property type="project" value="InterPro"/>
</dbReference>
<dbReference type="CDD" id="cd00082">
    <property type="entry name" value="HisKA"/>
    <property type="match status" value="1"/>
</dbReference>
<dbReference type="PANTHER" id="PTHR45569:SF1">
    <property type="entry name" value="SENSOR PROTEIN KDPD"/>
    <property type="match status" value="1"/>
</dbReference>
<dbReference type="AlphaFoldDB" id="A0A5Q0BKD9"/>
<dbReference type="EMBL" id="CP044205">
    <property type="protein sequence ID" value="QFY44385.1"/>
    <property type="molecule type" value="Genomic_DNA"/>
</dbReference>
<dbReference type="PRINTS" id="PR00344">
    <property type="entry name" value="BCTRLSENSOR"/>
</dbReference>
<evidence type="ECO:0000256" key="6">
    <source>
        <dbReference type="ARBA" id="ARBA00022692"/>
    </source>
</evidence>
<dbReference type="InterPro" id="IPR003018">
    <property type="entry name" value="GAF"/>
</dbReference>
<dbReference type="CDD" id="cd01987">
    <property type="entry name" value="USP_KdpD-like"/>
    <property type="match status" value="1"/>
</dbReference>
<dbReference type="SUPFAM" id="SSF52402">
    <property type="entry name" value="Adenine nucleotide alpha hydrolases-like"/>
    <property type="match status" value="1"/>
</dbReference>
<feature type="transmembrane region" description="Helical" evidence="14">
    <location>
        <begin position="484"/>
        <end position="504"/>
    </location>
</feature>
<dbReference type="Pfam" id="PF00512">
    <property type="entry name" value="HisKA"/>
    <property type="match status" value="1"/>
</dbReference>
<dbReference type="InterPro" id="IPR038318">
    <property type="entry name" value="KdpD_sf"/>
</dbReference>
<dbReference type="EC" id="2.7.13.3" evidence="3"/>
<evidence type="ECO:0000313" key="16">
    <source>
        <dbReference type="EMBL" id="QFY44385.1"/>
    </source>
</evidence>
<dbReference type="InterPro" id="IPR014729">
    <property type="entry name" value="Rossmann-like_a/b/a_fold"/>
</dbReference>
<evidence type="ECO:0000313" key="17">
    <source>
        <dbReference type="Proteomes" id="UP000325755"/>
    </source>
</evidence>
<dbReference type="Pfam" id="PF02518">
    <property type="entry name" value="HATPase_c"/>
    <property type="match status" value="1"/>
</dbReference>
<dbReference type="Pfam" id="PF02702">
    <property type="entry name" value="KdpD"/>
    <property type="match status" value="1"/>
</dbReference>
<proteinExistence type="predicted"/>
<keyword evidence="10 14" id="KW-1133">Transmembrane helix</keyword>
<dbReference type="InterPro" id="IPR003852">
    <property type="entry name" value="Sig_transdc_His_kinase_KdpD_N"/>
</dbReference>
<keyword evidence="7" id="KW-0547">Nucleotide-binding</keyword>
<dbReference type="Gene3D" id="3.40.50.620">
    <property type="entry name" value="HUPs"/>
    <property type="match status" value="1"/>
</dbReference>
<name>A0A5Q0BKD9_9GAMM</name>
<reference evidence="16 17" key="1">
    <citation type="submission" date="2019-09" db="EMBL/GenBank/DDBJ databases">
        <title>Ecophysiology of the spiral-shaped methanotroph Methylospira mobilis as revealed by the complete genome sequence.</title>
        <authorList>
            <person name="Oshkin I.Y."/>
            <person name="Dedysh S.N."/>
            <person name="Miroshnikov K."/>
            <person name="Danilova O.V."/>
            <person name="Hakobyan A."/>
            <person name="Liesack W."/>
        </authorList>
    </citation>
    <scope>NUCLEOTIDE SEQUENCE [LARGE SCALE GENOMIC DNA]</scope>
    <source>
        <strain evidence="16 17">Shm1</strain>
    </source>
</reference>
<keyword evidence="8 16" id="KW-0418">Kinase</keyword>
<dbReference type="SUPFAM" id="SSF47384">
    <property type="entry name" value="Homodimeric domain of signal transducing histidine kinase"/>
    <property type="match status" value="1"/>
</dbReference>
<dbReference type="FunFam" id="3.30.565.10:FF:000042">
    <property type="entry name" value="Two-component sensor histidine kinase KdpD"/>
    <property type="match status" value="1"/>
</dbReference>
<evidence type="ECO:0000256" key="12">
    <source>
        <dbReference type="ARBA" id="ARBA00023136"/>
    </source>
</evidence>
<protein>
    <recommendedName>
        <fullName evidence="3">histidine kinase</fullName>
        <ecNumber evidence="3">2.7.13.3</ecNumber>
    </recommendedName>
</protein>
<evidence type="ECO:0000256" key="9">
    <source>
        <dbReference type="ARBA" id="ARBA00022840"/>
    </source>
</evidence>
<dbReference type="InterPro" id="IPR025201">
    <property type="entry name" value="KdpD_TM"/>
</dbReference>
<evidence type="ECO:0000256" key="8">
    <source>
        <dbReference type="ARBA" id="ARBA00022777"/>
    </source>
</evidence>
<dbReference type="GO" id="GO:0005886">
    <property type="term" value="C:plasma membrane"/>
    <property type="evidence" value="ECO:0007669"/>
    <property type="project" value="TreeGrafter"/>
</dbReference>
<dbReference type="GO" id="GO:0005737">
    <property type="term" value="C:cytoplasm"/>
    <property type="evidence" value="ECO:0007669"/>
    <property type="project" value="UniProtKB-ARBA"/>
</dbReference>
<dbReference type="Gene3D" id="1.20.120.620">
    <property type="entry name" value="Backbone structure of the membrane domain of e. Coli histidine kinase receptor kdpd"/>
    <property type="match status" value="1"/>
</dbReference>
<dbReference type="InterPro" id="IPR005467">
    <property type="entry name" value="His_kinase_dom"/>
</dbReference>
<dbReference type="InterPro" id="IPR036890">
    <property type="entry name" value="HATPase_C_sf"/>
</dbReference>
<dbReference type="GO" id="GO:0005524">
    <property type="term" value="F:ATP binding"/>
    <property type="evidence" value="ECO:0007669"/>
    <property type="project" value="UniProtKB-KW"/>
</dbReference>
<sequence>MKKKRPNPDALLARVKRTDAKRKRGALKIFFGSAAGVGKTFAMLLAARERMSHDDVVVGLIETHGRKETEALLDGFELLPRLVTRHKGMTLKEFDLDAALNRRPELILVDELAHTNAPGSRHRKRWQDVAELLDLGIDVYTTLNVQHLESLHEDVGSIVGTRIWETVPDTFFDAADEIALIDLSPDELLTRLREGKIYLPQRAENAIRNFFRKGNLIALRQLALRRTAERVDAQMQEYRADHSIDSIWQIGERILVCIGPNDLAERLVRAAKRLASSLHAEWIAAYVETPELQKLPAEKRDDILRALRLAESLGASTVTLSGSDMADAVIAYAHDNNVTKLVLGKPGRQGWRRWFLGSVVDTIINRAPDLNFYLLGGEARSAIITQRQRRSAELIIAPGSGDHQFSRFLGSLWIPLVCTAAGWPFRDVIKPASILMIYLLGVLLVAIRYGRGPSILASFSSAALFAFFYAPPIFSFMISDQENMIGLLVMLVVAVITSGLTGKVRAQARIAALREGRASALYRLSKELANARSEQEIVLTSVRHIHDEFDALNTVILPDRDGHAAYPVMAPITESLCGVDLGVVRWVMNHAQPAGHGTQTLPGERALYWPLTGSEGMLGVLVMEPANLRRVFLPEQRRLLETFLNQIAQSLERVRSAEQTGFMMVQMEAETLRNSLLNSISHDLRTPLATILGASGSLEEGGERLDAASRKKLIHAIHEEARFMSDQTAKILEMAKLESGKVNLHRQWITVEEIIGSVWHRCEDMLQARRVNLKVTDGLQLVYVDVPLIQVVMMNLLDNACKYSPADGAIDLHAETTRYALEIFVEDNGPGIPAGLEQKIFDKFFRVESEGVQRGVGLGLSICRSIVEAHGGELRVENRAQGGASFQIILPAHEQPRIDTGETEMLKP</sequence>
<evidence type="ECO:0000256" key="10">
    <source>
        <dbReference type="ARBA" id="ARBA00022989"/>
    </source>
</evidence>
<dbReference type="InterPro" id="IPR027417">
    <property type="entry name" value="P-loop_NTPase"/>
</dbReference>
<comment type="function">
    <text evidence="13">Member of the two-component regulatory system KdpD/KdpE involved in the regulation of the kdp operon. KdpD may function as a membrane-associated protein kinase that phosphorylates KdpE in response to environmental signals.</text>
</comment>
<evidence type="ECO:0000256" key="7">
    <source>
        <dbReference type="ARBA" id="ARBA00022741"/>
    </source>
</evidence>
<dbReference type="FunCoup" id="A0A5Q0BKD9">
    <property type="interactions" value="200"/>
</dbReference>
<dbReference type="SUPFAM" id="SSF55874">
    <property type="entry name" value="ATPase domain of HSP90 chaperone/DNA topoisomerase II/histidine kinase"/>
    <property type="match status" value="1"/>
</dbReference>
<gene>
    <name evidence="16" type="ORF">F6R98_18560</name>
</gene>
<dbReference type="GO" id="GO:0042802">
    <property type="term" value="F:identical protein binding"/>
    <property type="evidence" value="ECO:0007669"/>
    <property type="project" value="UniProtKB-ARBA"/>
</dbReference>
<dbReference type="CDD" id="cd00075">
    <property type="entry name" value="HATPase"/>
    <property type="match status" value="1"/>
</dbReference>
<dbReference type="Gene3D" id="3.30.450.40">
    <property type="match status" value="1"/>
</dbReference>
<dbReference type="InParanoid" id="A0A5Q0BKD9"/>
<dbReference type="Gene3D" id="1.10.287.130">
    <property type="match status" value="1"/>
</dbReference>
<dbReference type="Proteomes" id="UP000325755">
    <property type="component" value="Chromosome"/>
</dbReference>
<evidence type="ECO:0000256" key="1">
    <source>
        <dbReference type="ARBA" id="ARBA00000085"/>
    </source>
</evidence>
<dbReference type="Pfam" id="PF00582">
    <property type="entry name" value="Usp"/>
    <property type="match status" value="1"/>
</dbReference>
<dbReference type="InterPro" id="IPR006016">
    <property type="entry name" value="UspA"/>
</dbReference>
<evidence type="ECO:0000256" key="3">
    <source>
        <dbReference type="ARBA" id="ARBA00012438"/>
    </source>
</evidence>
<dbReference type="Pfam" id="PF13492">
    <property type="entry name" value="GAF_3"/>
    <property type="match status" value="1"/>
</dbReference>
<dbReference type="PROSITE" id="PS50109">
    <property type="entry name" value="HIS_KIN"/>
    <property type="match status" value="1"/>
</dbReference>